<dbReference type="Pfam" id="PF03572">
    <property type="entry name" value="Peptidase_S41"/>
    <property type="match status" value="1"/>
</dbReference>
<dbReference type="Gene3D" id="3.30.750.44">
    <property type="match status" value="1"/>
</dbReference>
<evidence type="ECO:0000256" key="1">
    <source>
        <dbReference type="SAM" id="SignalP"/>
    </source>
</evidence>
<keyword evidence="4" id="KW-1185">Reference proteome</keyword>
<proteinExistence type="predicted"/>
<evidence type="ECO:0000313" key="4">
    <source>
        <dbReference type="Proteomes" id="UP001150924"/>
    </source>
</evidence>
<gene>
    <name evidence="3" type="ORF">OV079_45105</name>
</gene>
<dbReference type="InterPro" id="IPR029045">
    <property type="entry name" value="ClpP/crotonase-like_dom_sf"/>
</dbReference>
<protein>
    <submittedName>
        <fullName evidence="3">S41 family peptidase</fullName>
    </submittedName>
</protein>
<sequence length="346" mass="37978">MSFRTLTPAFAPLAVCLALACDPELGDDVSRADPVANFERLWDDFDRYYGLFAVKGVDWDALHAVYAPQVRPGSTRAELYAVFADLLGHLGDTHVSLYPAGDPELPVWNHLRVDGVMPVGNYDYDLIRSDYLRDHVDGGELVEYGRLDGDVGYVHLKLFDGDRREWRRTMDDIFAALGDAPGIVVDVRDCPGGLDPLVQYVAGRFAADRRLFMTARKRSGPDRDDFTAPEAWYVEPTDDTYTGPVVLLTSFLTQSAGETFTLAMGTQDHVVHLGEATNGALSDNIMRDLPNGWMVSISVGDYRGPTGASYEGVGVPPDEEVLNTAEEVLAGTDRALERAIARLSGE</sequence>
<evidence type="ECO:0000259" key="2">
    <source>
        <dbReference type="SMART" id="SM00245"/>
    </source>
</evidence>
<reference evidence="3" key="1">
    <citation type="submission" date="2022-11" db="EMBL/GenBank/DDBJ databases">
        <title>Minimal conservation of predation-associated metabolite biosynthetic gene clusters underscores biosynthetic potential of Myxococcota including descriptions for ten novel species: Archangium lansinium sp. nov., Myxococcus landrumus sp. nov., Nannocystis bai.</title>
        <authorList>
            <person name="Ahearne A."/>
            <person name="Stevens C."/>
            <person name="Phillips K."/>
        </authorList>
    </citation>
    <scope>NUCLEOTIDE SEQUENCE</scope>
    <source>
        <strain evidence="3">Na p29</strain>
    </source>
</reference>
<dbReference type="AlphaFoldDB" id="A0A9X3J2W6"/>
<dbReference type="RefSeq" id="WP_267776065.1">
    <property type="nucleotide sequence ID" value="NZ_JAPNKE010000002.1"/>
</dbReference>
<keyword evidence="1" id="KW-0732">Signal</keyword>
<feature type="chain" id="PRO_5040902640" evidence="1">
    <location>
        <begin position="21"/>
        <end position="346"/>
    </location>
</feature>
<dbReference type="InterPro" id="IPR028204">
    <property type="entry name" value="Tricorn_C1"/>
</dbReference>
<dbReference type="Proteomes" id="UP001150924">
    <property type="component" value="Unassembled WGS sequence"/>
</dbReference>
<dbReference type="GO" id="GO:0006508">
    <property type="term" value="P:proteolysis"/>
    <property type="evidence" value="ECO:0007669"/>
    <property type="project" value="InterPro"/>
</dbReference>
<dbReference type="SUPFAM" id="SSF52096">
    <property type="entry name" value="ClpP/crotonase"/>
    <property type="match status" value="1"/>
</dbReference>
<evidence type="ECO:0000313" key="3">
    <source>
        <dbReference type="EMBL" id="MCY1012595.1"/>
    </source>
</evidence>
<dbReference type="PROSITE" id="PS51257">
    <property type="entry name" value="PROKAR_LIPOPROTEIN"/>
    <property type="match status" value="1"/>
</dbReference>
<dbReference type="SMART" id="SM00245">
    <property type="entry name" value="TSPc"/>
    <property type="match status" value="1"/>
</dbReference>
<dbReference type="EMBL" id="JAPNKE010000002">
    <property type="protein sequence ID" value="MCY1012595.1"/>
    <property type="molecule type" value="Genomic_DNA"/>
</dbReference>
<accession>A0A9X3J2W6</accession>
<feature type="domain" description="Tail specific protease" evidence="2">
    <location>
        <begin position="119"/>
        <end position="322"/>
    </location>
</feature>
<dbReference type="InterPro" id="IPR005151">
    <property type="entry name" value="Tail-specific_protease"/>
</dbReference>
<feature type="signal peptide" evidence="1">
    <location>
        <begin position="1"/>
        <end position="20"/>
    </location>
</feature>
<dbReference type="PANTHER" id="PTHR11261">
    <property type="entry name" value="INTERPHOTORECEPTOR RETINOID-BINDING PROTEIN"/>
    <property type="match status" value="1"/>
</dbReference>
<comment type="caution">
    <text evidence="3">The sequence shown here is derived from an EMBL/GenBank/DDBJ whole genome shotgun (WGS) entry which is preliminary data.</text>
</comment>
<dbReference type="PANTHER" id="PTHR11261:SF3">
    <property type="entry name" value="RETINOL-BINDING PROTEIN 3"/>
    <property type="match status" value="1"/>
</dbReference>
<organism evidence="3 4">
    <name type="scientific">Nannocystis pusilla</name>
    <dbReference type="NCBI Taxonomy" id="889268"/>
    <lineage>
        <taxon>Bacteria</taxon>
        <taxon>Pseudomonadati</taxon>
        <taxon>Myxococcota</taxon>
        <taxon>Polyangia</taxon>
        <taxon>Nannocystales</taxon>
        <taxon>Nannocystaceae</taxon>
        <taxon>Nannocystis</taxon>
    </lineage>
</organism>
<dbReference type="GO" id="GO:0008236">
    <property type="term" value="F:serine-type peptidase activity"/>
    <property type="evidence" value="ECO:0007669"/>
    <property type="project" value="InterPro"/>
</dbReference>
<name>A0A9X3J2W6_9BACT</name>
<dbReference type="Gene3D" id="3.90.226.10">
    <property type="entry name" value="2-enoyl-CoA Hydratase, Chain A, domain 1"/>
    <property type="match status" value="1"/>
</dbReference>
<dbReference type="CDD" id="cd07563">
    <property type="entry name" value="Peptidase_S41_IRBP"/>
    <property type="match status" value="1"/>
</dbReference>
<dbReference type="Pfam" id="PF14684">
    <property type="entry name" value="Tricorn_C1"/>
    <property type="match status" value="1"/>
</dbReference>